<dbReference type="Proteomes" id="UP001056120">
    <property type="component" value="Linkage Group LG18"/>
</dbReference>
<proteinExistence type="predicted"/>
<comment type="caution">
    <text evidence="1">The sequence shown here is derived from an EMBL/GenBank/DDBJ whole genome shotgun (WGS) entry which is preliminary data.</text>
</comment>
<dbReference type="EMBL" id="CM042035">
    <property type="protein sequence ID" value="KAI3754395.1"/>
    <property type="molecule type" value="Genomic_DNA"/>
</dbReference>
<evidence type="ECO:0000313" key="1">
    <source>
        <dbReference type="EMBL" id="KAI3754395.1"/>
    </source>
</evidence>
<evidence type="ECO:0000313" key="2">
    <source>
        <dbReference type="Proteomes" id="UP001056120"/>
    </source>
</evidence>
<keyword evidence="2" id="KW-1185">Reference proteome</keyword>
<protein>
    <submittedName>
        <fullName evidence="1">Uncharacterized protein</fullName>
    </submittedName>
</protein>
<organism evidence="1 2">
    <name type="scientific">Smallanthus sonchifolius</name>
    <dbReference type="NCBI Taxonomy" id="185202"/>
    <lineage>
        <taxon>Eukaryota</taxon>
        <taxon>Viridiplantae</taxon>
        <taxon>Streptophyta</taxon>
        <taxon>Embryophyta</taxon>
        <taxon>Tracheophyta</taxon>
        <taxon>Spermatophyta</taxon>
        <taxon>Magnoliopsida</taxon>
        <taxon>eudicotyledons</taxon>
        <taxon>Gunneridae</taxon>
        <taxon>Pentapetalae</taxon>
        <taxon>asterids</taxon>
        <taxon>campanulids</taxon>
        <taxon>Asterales</taxon>
        <taxon>Asteraceae</taxon>
        <taxon>Asteroideae</taxon>
        <taxon>Heliantheae alliance</taxon>
        <taxon>Millerieae</taxon>
        <taxon>Smallanthus</taxon>
    </lineage>
</organism>
<accession>A0ACB9E6B5</accession>
<name>A0ACB9E6B5_9ASTR</name>
<reference evidence="1 2" key="2">
    <citation type="journal article" date="2022" name="Mol. Ecol. Resour.">
        <title>The genomes of chicory, endive, great burdock and yacon provide insights into Asteraceae paleo-polyploidization history and plant inulin production.</title>
        <authorList>
            <person name="Fan W."/>
            <person name="Wang S."/>
            <person name="Wang H."/>
            <person name="Wang A."/>
            <person name="Jiang F."/>
            <person name="Liu H."/>
            <person name="Zhao H."/>
            <person name="Xu D."/>
            <person name="Zhang Y."/>
        </authorList>
    </citation>
    <scope>NUCLEOTIDE SEQUENCE [LARGE SCALE GENOMIC DNA]</scope>
    <source>
        <strain evidence="2">cv. Yunnan</strain>
        <tissue evidence="1">Leaves</tissue>
    </source>
</reference>
<gene>
    <name evidence="1" type="ORF">L1987_54178</name>
</gene>
<reference evidence="2" key="1">
    <citation type="journal article" date="2022" name="Mol. Ecol. Resour.">
        <title>The genomes of chicory, endive, great burdock and yacon provide insights into Asteraceae palaeo-polyploidization history and plant inulin production.</title>
        <authorList>
            <person name="Fan W."/>
            <person name="Wang S."/>
            <person name="Wang H."/>
            <person name="Wang A."/>
            <person name="Jiang F."/>
            <person name="Liu H."/>
            <person name="Zhao H."/>
            <person name="Xu D."/>
            <person name="Zhang Y."/>
        </authorList>
    </citation>
    <scope>NUCLEOTIDE SEQUENCE [LARGE SCALE GENOMIC DNA]</scope>
    <source>
        <strain evidence="2">cv. Yunnan</strain>
    </source>
</reference>
<sequence length="140" mass="15897">MSSGQISKYLNKSDVNSEGKLYLPKESVVKYIIEHMNDEMKDKLHADKDPIDVSLFNERDGSYTRVGLAHRKTKGYFFTNFRRIVKDNAFQVGTRVWFHPKAFGEELLIYFNFYRHYPAGSSVNNSGAGGTVGGDNTQCS</sequence>